<evidence type="ECO:0000256" key="1">
    <source>
        <dbReference type="ARBA" id="ARBA00004141"/>
    </source>
</evidence>
<dbReference type="PANTHER" id="PTHR48022">
    <property type="entry name" value="PLASTIDIC GLUCOSE TRANSPORTER 4"/>
    <property type="match status" value="1"/>
</dbReference>
<dbReference type="RefSeq" id="XP_035349304.1">
    <property type="nucleotide sequence ID" value="XM_035493411.1"/>
</dbReference>
<evidence type="ECO:0000256" key="5">
    <source>
        <dbReference type="ARBA" id="ARBA00022989"/>
    </source>
</evidence>
<dbReference type="PANTHER" id="PTHR48022:SF45">
    <property type="entry name" value="MAJOR FACILITATOR SUPERFAMILY (MFS) PROFILE DOMAIN-CONTAINING PROTEIN-RELATED"/>
    <property type="match status" value="1"/>
</dbReference>
<dbReference type="KEGG" id="trg:TRUGW13939_10298"/>
<protein>
    <recommendedName>
        <fullName evidence="9">Major facilitator superfamily (MFS) profile domain-containing protein</fullName>
    </recommendedName>
</protein>
<comment type="similarity">
    <text evidence="2 7">Belongs to the major facilitator superfamily. Sugar transporter (TC 2.A.1.1) family.</text>
</comment>
<evidence type="ECO:0000256" key="8">
    <source>
        <dbReference type="SAM" id="Phobius"/>
    </source>
</evidence>
<feature type="transmembrane region" description="Helical" evidence="8">
    <location>
        <begin position="268"/>
        <end position="291"/>
    </location>
</feature>
<feature type="transmembrane region" description="Helical" evidence="8">
    <location>
        <begin position="119"/>
        <end position="139"/>
    </location>
</feature>
<dbReference type="Gene3D" id="1.20.1250.20">
    <property type="entry name" value="MFS general substrate transporter like domains"/>
    <property type="match status" value="1"/>
</dbReference>
<feature type="transmembrane region" description="Helical" evidence="8">
    <location>
        <begin position="95"/>
        <end position="113"/>
    </location>
</feature>
<comment type="subcellular location">
    <subcellularLocation>
        <location evidence="1">Membrane</location>
        <topology evidence="1">Multi-pass membrane protein</topology>
    </subcellularLocation>
</comment>
<evidence type="ECO:0000256" key="7">
    <source>
        <dbReference type="RuleBase" id="RU003346"/>
    </source>
</evidence>
<dbReference type="AlphaFoldDB" id="A0A7H8R9P6"/>
<evidence type="ECO:0000256" key="3">
    <source>
        <dbReference type="ARBA" id="ARBA00022448"/>
    </source>
</evidence>
<keyword evidence="6 8" id="KW-0472">Membrane</keyword>
<reference evidence="11" key="1">
    <citation type="submission" date="2020-06" db="EMBL/GenBank/DDBJ databases">
        <title>A chromosome-scale genome assembly of Talaromyces rugulosus W13939.</title>
        <authorList>
            <person name="Wang B."/>
            <person name="Guo L."/>
            <person name="Ye K."/>
            <person name="Wang L."/>
        </authorList>
    </citation>
    <scope>NUCLEOTIDE SEQUENCE [LARGE SCALE GENOMIC DNA]</scope>
    <source>
        <strain evidence="11">W13939</strain>
    </source>
</reference>
<dbReference type="Proteomes" id="UP000509510">
    <property type="component" value="Chromosome V"/>
</dbReference>
<keyword evidence="3 7" id="KW-0813">Transport</keyword>
<dbReference type="NCBIfam" id="TIGR00879">
    <property type="entry name" value="SP"/>
    <property type="match status" value="1"/>
</dbReference>
<accession>A0A7H8R9P6</accession>
<evidence type="ECO:0000256" key="2">
    <source>
        <dbReference type="ARBA" id="ARBA00010992"/>
    </source>
</evidence>
<feature type="transmembrane region" description="Helical" evidence="8">
    <location>
        <begin position="303"/>
        <end position="323"/>
    </location>
</feature>
<feature type="transmembrane region" description="Helical" evidence="8">
    <location>
        <begin position="365"/>
        <end position="389"/>
    </location>
</feature>
<feature type="transmembrane region" description="Helical" evidence="8">
    <location>
        <begin position="151"/>
        <end position="170"/>
    </location>
</feature>
<evidence type="ECO:0000256" key="6">
    <source>
        <dbReference type="ARBA" id="ARBA00023136"/>
    </source>
</evidence>
<dbReference type="InterPro" id="IPR005828">
    <property type="entry name" value="MFS_sugar_transport-like"/>
</dbReference>
<dbReference type="InterPro" id="IPR050360">
    <property type="entry name" value="MFS_Sugar_Transporters"/>
</dbReference>
<dbReference type="InterPro" id="IPR036259">
    <property type="entry name" value="MFS_trans_sf"/>
</dbReference>
<dbReference type="EMBL" id="CP055902">
    <property type="protein sequence ID" value="QKX63130.1"/>
    <property type="molecule type" value="Genomic_DNA"/>
</dbReference>
<dbReference type="PROSITE" id="PS50850">
    <property type="entry name" value="MFS"/>
    <property type="match status" value="1"/>
</dbReference>
<dbReference type="InterPro" id="IPR020846">
    <property type="entry name" value="MFS_dom"/>
</dbReference>
<keyword evidence="5 8" id="KW-1133">Transmembrane helix</keyword>
<feature type="non-terminal residue" evidence="10">
    <location>
        <position position="1"/>
    </location>
</feature>
<dbReference type="GeneID" id="55997779"/>
<keyword evidence="4 8" id="KW-0812">Transmembrane</keyword>
<keyword evidence="11" id="KW-1185">Reference proteome</keyword>
<sequence>MLKLKGKDLSWAIWLTAGCAISTFGFNQSALGNLVRLPSFYGQFPDINAVTSTGPEKEQKSRVEGTVVALYTLFGAFGGLGCMPLGDILGRKKTIWLSSFVQGIGYIIMATSYSLPQLIVSRMVLGLGTGGLIATVSVWQAELSKSTSRGAHVSAFGTFAGFGGAVALWTEYGMSFVNNSSSWRLPLALPIVFSIAVASFMCLLPESPHWLIKTNKVIEAEAILAQLGQGEESLQQTVHDIQMATHVNGNVRLSALWEMGPRRVFHRVCLACGVQFFLQLNGTNAVVYYATTIFQAELHFSQNLSLILSACLPIAIIVAALICSFTVDRFGRRKLMIFGAIMSSLCMACLTGTTSQPANSAALKAAVFFVYAFKFFFTIGWLGIPFLYATEIAPDGLRASVSGIATATGWLFNFLIVEVSPIAFTKIGEKYFIVFTVMNVVSALTIYFFYPETAGCTLEEIDAIFIQSKSIFDTVKVARQFPRRLDPVVAPEPVQDKPGSDHA</sequence>
<dbReference type="GO" id="GO:0005351">
    <property type="term" value="F:carbohydrate:proton symporter activity"/>
    <property type="evidence" value="ECO:0007669"/>
    <property type="project" value="TreeGrafter"/>
</dbReference>
<feature type="domain" description="Major facilitator superfamily (MFS) profile" evidence="9">
    <location>
        <begin position="13"/>
        <end position="454"/>
    </location>
</feature>
<proteinExistence type="inferred from homology"/>
<feature type="transmembrane region" description="Helical" evidence="8">
    <location>
        <begin position="12"/>
        <end position="31"/>
    </location>
</feature>
<evidence type="ECO:0000259" key="9">
    <source>
        <dbReference type="PROSITE" id="PS50850"/>
    </source>
</evidence>
<dbReference type="SUPFAM" id="SSF103473">
    <property type="entry name" value="MFS general substrate transporter"/>
    <property type="match status" value="1"/>
</dbReference>
<feature type="transmembrane region" description="Helical" evidence="8">
    <location>
        <begin position="430"/>
        <end position="450"/>
    </location>
</feature>
<dbReference type="OrthoDB" id="6612291at2759"/>
<feature type="transmembrane region" description="Helical" evidence="8">
    <location>
        <begin position="65"/>
        <end position="83"/>
    </location>
</feature>
<dbReference type="GO" id="GO:0016020">
    <property type="term" value="C:membrane"/>
    <property type="evidence" value="ECO:0007669"/>
    <property type="project" value="UniProtKB-SubCell"/>
</dbReference>
<evidence type="ECO:0000313" key="11">
    <source>
        <dbReference type="Proteomes" id="UP000509510"/>
    </source>
</evidence>
<feature type="transmembrane region" description="Helical" evidence="8">
    <location>
        <begin position="182"/>
        <end position="204"/>
    </location>
</feature>
<organism evidence="10 11">
    <name type="scientific">Talaromyces rugulosus</name>
    <name type="common">Penicillium rugulosum</name>
    <dbReference type="NCBI Taxonomy" id="121627"/>
    <lineage>
        <taxon>Eukaryota</taxon>
        <taxon>Fungi</taxon>
        <taxon>Dikarya</taxon>
        <taxon>Ascomycota</taxon>
        <taxon>Pezizomycotina</taxon>
        <taxon>Eurotiomycetes</taxon>
        <taxon>Eurotiomycetidae</taxon>
        <taxon>Eurotiales</taxon>
        <taxon>Trichocomaceae</taxon>
        <taxon>Talaromyces</taxon>
        <taxon>Talaromyces sect. Islandici</taxon>
    </lineage>
</organism>
<dbReference type="InterPro" id="IPR003663">
    <property type="entry name" value="Sugar/inositol_transpt"/>
</dbReference>
<evidence type="ECO:0000313" key="10">
    <source>
        <dbReference type="EMBL" id="QKX63130.1"/>
    </source>
</evidence>
<name>A0A7H8R9P6_TALRU</name>
<dbReference type="Pfam" id="PF00083">
    <property type="entry name" value="Sugar_tr"/>
    <property type="match status" value="1"/>
</dbReference>
<feature type="transmembrane region" description="Helical" evidence="8">
    <location>
        <begin position="401"/>
        <end position="424"/>
    </location>
</feature>
<dbReference type="PROSITE" id="PS51257">
    <property type="entry name" value="PROKAR_LIPOPROTEIN"/>
    <property type="match status" value="1"/>
</dbReference>
<dbReference type="PRINTS" id="PR00171">
    <property type="entry name" value="SUGRTRNSPORT"/>
</dbReference>
<gene>
    <name evidence="10" type="ORF">TRUGW13939_10298</name>
</gene>
<evidence type="ECO:0000256" key="4">
    <source>
        <dbReference type="ARBA" id="ARBA00022692"/>
    </source>
</evidence>